<keyword evidence="3 5" id="KW-0067">ATP-binding</keyword>
<dbReference type="InterPro" id="IPR027417">
    <property type="entry name" value="P-loop_NTPase"/>
</dbReference>
<keyword evidence="1" id="KW-0813">Transport</keyword>
<dbReference type="Pfam" id="PF00005">
    <property type="entry name" value="ABC_tran"/>
    <property type="match status" value="1"/>
</dbReference>
<accession>A0A9D1GJR2</accession>
<organism evidence="5 6">
    <name type="scientific">Candidatus Caccovicinus merdipullorum</name>
    <dbReference type="NCBI Taxonomy" id="2840724"/>
    <lineage>
        <taxon>Bacteria</taxon>
        <taxon>Bacillati</taxon>
        <taxon>Bacillota</taxon>
        <taxon>Clostridia</taxon>
        <taxon>Eubacteriales</taxon>
        <taxon>Candidatus Caccovicinus</taxon>
    </lineage>
</organism>
<dbReference type="InterPro" id="IPR017911">
    <property type="entry name" value="MacB-like_ATP-bd"/>
</dbReference>
<dbReference type="AlphaFoldDB" id="A0A9D1GJR2"/>
<dbReference type="Proteomes" id="UP000886860">
    <property type="component" value="Unassembled WGS sequence"/>
</dbReference>
<dbReference type="Gene3D" id="3.40.50.300">
    <property type="entry name" value="P-loop containing nucleotide triphosphate hydrolases"/>
    <property type="match status" value="1"/>
</dbReference>
<dbReference type="InterPro" id="IPR015854">
    <property type="entry name" value="ABC_transpr_LolD-like"/>
</dbReference>
<dbReference type="PROSITE" id="PS00211">
    <property type="entry name" value="ABC_TRANSPORTER_1"/>
    <property type="match status" value="1"/>
</dbReference>
<dbReference type="FunFam" id="3.40.50.300:FF:000032">
    <property type="entry name" value="Export ABC transporter ATP-binding protein"/>
    <property type="match status" value="1"/>
</dbReference>
<reference evidence="5" key="1">
    <citation type="submission" date="2020-10" db="EMBL/GenBank/DDBJ databases">
        <authorList>
            <person name="Gilroy R."/>
        </authorList>
    </citation>
    <scope>NUCLEOTIDE SEQUENCE</scope>
    <source>
        <strain evidence="5">CHK123-3438</strain>
    </source>
</reference>
<feature type="non-terminal residue" evidence="5">
    <location>
        <position position="192"/>
    </location>
</feature>
<dbReference type="GO" id="GO:0016887">
    <property type="term" value="F:ATP hydrolysis activity"/>
    <property type="evidence" value="ECO:0007669"/>
    <property type="project" value="InterPro"/>
</dbReference>
<dbReference type="GO" id="GO:0005886">
    <property type="term" value="C:plasma membrane"/>
    <property type="evidence" value="ECO:0007669"/>
    <property type="project" value="TreeGrafter"/>
</dbReference>
<sequence length="192" mass="21157">MSETKADERQPLIELKDIYKIYKMGDEEVRASNGVSFTIYRGEFVAIVGKSGSGKSTLMNIIGALDVPTSGEYYLGGEDVSDMSDDELAEIRNKMIGFIFQQYNLLPKLNLLENVELPLLYAGVPAQERKERALASLERVGLKEKWKNMPSQLSGGQQQRVSIARALAGDPSLILADEPTGALDSKTSREVL</sequence>
<dbReference type="InterPro" id="IPR017871">
    <property type="entry name" value="ABC_transporter-like_CS"/>
</dbReference>
<dbReference type="GO" id="GO:0098796">
    <property type="term" value="C:membrane protein complex"/>
    <property type="evidence" value="ECO:0007669"/>
    <property type="project" value="UniProtKB-ARBA"/>
</dbReference>
<evidence type="ECO:0000313" key="6">
    <source>
        <dbReference type="Proteomes" id="UP000886860"/>
    </source>
</evidence>
<comment type="caution">
    <text evidence="5">The sequence shown here is derived from an EMBL/GenBank/DDBJ whole genome shotgun (WGS) entry which is preliminary data.</text>
</comment>
<name>A0A9D1GJR2_9FIRM</name>
<evidence type="ECO:0000313" key="5">
    <source>
        <dbReference type="EMBL" id="HIT41767.1"/>
    </source>
</evidence>
<evidence type="ECO:0000256" key="3">
    <source>
        <dbReference type="ARBA" id="ARBA00022840"/>
    </source>
</evidence>
<evidence type="ECO:0000259" key="4">
    <source>
        <dbReference type="PROSITE" id="PS50893"/>
    </source>
</evidence>
<dbReference type="CDD" id="cd03255">
    <property type="entry name" value="ABC_MJ0796_LolCDE_FtsE"/>
    <property type="match status" value="1"/>
</dbReference>
<reference evidence="5" key="2">
    <citation type="journal article" date="2021" name="PeerJ">
        <title>Extensive microbial diversity within the chicken gut microbiome revealed by metagenomics and culture.</title>
        <authorList>
            <person name="Gilroy R."/>
            <person name="Ravi A."/>
            <person name="Getino M."/>
            <person name="Pursley I."/>
            <person name="Horton D.L."/>
            <person name="Alikhan N.F."/>
            <person name="Baker D."/>
            <person name="Gharbi K."/>
            <person name="Hall N."/>
            <person name="Watson M."/>
            <person name="Adriaenssens E.M."/>
            <person name="Foster-Nyarko E."/>
            <person name="Jarju S."/>
            <person name="Secka A."/>
            <person name="Antonio M."/>
            <person name="Oren A."/>
            <person name="Chaudhuri R.R."/>
            <person name="La Ragione R."/>
            <person name="Hildebrand F."/>
            <person name="Pallen M.J."/>
        </authorList>
    </citation>
    <scope>NUCLEOTIDE SEQUENCE</scope>
    <source>
        <strain evidence="5">CHK123-3438</strain>
    </source>
</reference>
<dbReference type="GO" id="GO:0005524">
    <property type="term" value="F:ATP binding"/>
    <property type="evidence" value="ECO:0007669"/>
    <property type="project" value="UniProtKB-KW"/>
</dbReference>
<protein>
    <submittedName>
        <fullName evidence="5">ABC transporter ATP-binding protein</fullName>
    </submittedName>
</protein>
<dbReference type="EMBL" id="DVKS01000114">
    <property type="protein sequence ID" value="HIT41767.1"/>
    <property type="molecule type" value="Genomic_DNA"/>
</dbReference>
<dbReference type="PROSITE" id="PS50893">
    <property type="entry name" value="ABC_TRANSPORTER_2"/>
    <property type="match status" value="1"/>
</dbReference>
<dbReference type="PANTHER" id="PTHR24220:SF86">
    <property type="entry name" value="ABC TRANSPORTER ABCH.1"/>
    <property type="match status" value="1"/>
</dbReference>
<dbReference type="PANTHER" id="PTHR24220">
    <property type="entry name" value="IMPORT ATP-BINDING PROTEIN"/>
    <property type="match status" value="1"/>
</dbReference>
<feature type="domain" description="ABC transporter" evidence="4">
    <location>
        <begin position="13"/>
        <end position="192"/>
    </location>
</feature>
<proteinExistence type="predicted"/>
<dbReference type="GO" id="GO:0022857">
    <property type="term" value="F:transmembrane transporter activity"/>
    <property type="evidence" value="ECO:0007669"/>
    <property type="project" value="UniProtKB-ARBA"/>
</dbReference>
<keyword evidence="2" id="KW-0547">Nucleotide-binding</keyword>
<gene>
    <name evidence="5" type="ORF">IAB60_06680</name>
</gene>
<dbReference type="InterPro" id="IPR003439">
    <property type="entry name" value="ABC_transporter-like_ATP-bd"/>
</dbReference>
<evidence type="ECO:0000256" key="2">
    <source>
        <dbReference type="ARBA" id="ARBA00022741"/>
    </source>
</evidence>
<dbReference type="SUPFAM" id="SSF52540">
    <property type="entry name" value="P-loop containing nucleoside triphosphate hydrolases"/>
    <property type="match status" value="1"/>
</dbReference>
<evidence type="ECO:0000256" key="1">
    <source>
        <dbReference type="ARBA" id="ARBA00022448"/>
    </source>
</evidence>